<keyword evidence="12" id="KW-1185">Reference proteome</keyword>
<evidence type="ECO:0000259" key="10">
    <source>
        <dbReference type="Pfam" id="PF13793"/>
    </source>
</evidence>
<evidence type="ECO:0000313" key="12">
    <source>
        <dbReference type="Proteomes" id="UP000647235"/>
    </source>
</evidence>
<dbReference type="InterPro" id="IPR000836">
    <property type="entry name" value="PRTase_dom"/>
</dbReference>
<keyword evidence="4" id="KW-0547">Nucleotide-binding</keyword>
<protein>
    <recommendedName>
        <fullName evidence="1">ribose-phosphate diphosphokinase</fullName>
        <ecNumber evidence="1">2.7.6.1</ecNumber>
    </recommendedName>
</protein>
<keyword evidence="3 8" id="KW-0545">Nucleotide biosynthesis</keyword>
<comment type="caution">
    <text evidence="11">The sequence shown here is derived from an EMBL/GenBank/DDBJ whole genome shotgun (WGS) entry which is preliminary data.</text>
</comment>
<proteinExistence type="inferred from homology"/>
<evidence type="ECO:0000259" key="9">
    <source>
        <dbReference type="Pfam" id="PF00156"/>
    </source>
</evidence>
<dbReference type="NCBIfam" id="TIGR01251">
    <property type="entry name" value="ribP_PPkin"/>
    <property type="match status" value="1"/>
</dbReference>
<dbReference type="Gene3D" id="3.40.50.2020">
    <property type="match status" value="2"/>
</dbReference>
<dbReference type="SUPFAM" id="SSF53271">
    <property type="entry name" value="PRTase-like"/>
    <property type="match status" value="2"/>
</dbReference>
<evidence type="ECO:0000256" key="8">
    <source>
        <dbReference type="RuleBase" id="RU004324"/>
    </source>
</evidence>
<sequence length="397" mass="44848">MPNIKLMESSLPVAPLKIAAHASCIDLGKKVNDYIVSFRQNTLTENHTSPLFRAYSTDNYLIDCDCPRFGTGESKGLLGESIRGKDLFVMVDVCNYSLTYTVSGHLNHMSPDDHYQDLKRIISAANGKAHRVNVIMPFLYESRQHKRTKRESLDCALALQELIDMGVSNIITFDAHDPRVQNSIPLHGFDSFNPPYQFMKALLRAEPDLIVDKDHLMIVSPDEGAMHRAVYFSNVLGVDMGMFYKRRDYSTIVNGKNPIVAHEFLGTDIKGKNIIIIDDMISSGESMLDVAKQIKERGARRVFVCTTFGLFTEGFEKFDEYYEAGYIDRVITTNLTYLPPTALEKPYFVVADMSKFIALIIDSLNHDITMSSVLVPTDKIHKLLDRHNTDLAARHII</sequence>
<dbReference type="PANTHER" id="PTHR10210:SF32">
    <property type="entry name" value="RIBOSE-PHOSPHATE PYROPHOSPHOKINASE 2"/>
    <property type="match status" value="1"/>
</dbReference>
<evidence type="ECO:0000256" key="5">
    <source>
        <dbReference type="ARBA" id="ARBA00022777"/>
    </source>
</evidence>
<keyword evidence="2" id="KW-0808">Transferase</keyword>
<comment type="similarity">
    <text evidence="8">Belongs to the ribose-phosphate pyrophosphokinase family.</text>
</comment>
<feature type="domain" description="Ribose-phosphate pyrophosphokinase N-terminal" evidence="10">
    <location>
        <begin position="17"/>
        <end position="166"/>
    </location>
</feature>
<dbReference type="RefSeq" id="WP_021860679.1">
    <property type="nucleotide sequence ID" value="NZ_JACOOY010000005.1"/>
</dbReference>
<keyword evidence="5" id="KW-0418">Kinase</keyword>
<evidence type="ECO:0000256" key="6">
    <source>
        <dbReference type="ARBA" id="ARBA00022840"/>
    </source>
</evidence>
<dbReference type="NCBIfam" id="NF005299">
    <property type="entry name" value="PRK06827.1"/>
    <property type="match status" value="1"/>
</dbReference>
<evidence type="ECO:0000313" key="11">
    <source>
        <dbReference type="EMBL" id="MBC5664661.1"/>
    </source>
</evidence>
<evidence type="ECO:0000256" key="4">
    <source>
        <dbReference type="ARBA" id="ARBA00022741"/>
    </source>
</evidence>
<gene>
    <name evidence="11" type="ORF">H8S07_05125</name>
</gene>
<accession>A0ABR7ETI3</accession>
<dbReference type="InterPro" id="IPR029099">
    <property type="entry name" value="Pribosyltran_N"/>
</dbReference>
<dbReference type="CDD" id="cd06223">
    <property type="entry name" value="PRTases_typeI"/>
    <property type="match status" value="1"/>
</dbReference>
<dbReference type="Proteomes" id="UP000647235">
    <property type="component" value="Unassembled WGS sequence"/>
</dbReference>
<feature type="domain" description="Phosphoribosyltransferase" evidence="9">
    <location>
        <begin position="216"/>
        <end position="308"/>
    </location>
</feature>
<reference evidence="11 12" key="1">
    <citation type="submission" date="2020-08" db="EMBL/GenBank/DDBJ databases">
        <title>Genome public.</title>
        <authorList>
            <person name="Liu C."/>
            <person name="Sun Q."/>
        </authorList>
    </citation>
    <scope>NUCLEOTIDE SEQUENCE [LARGE SCALE GENOMIC DNA]</scope>
    <source>
        <strain evidence="11 12">NSJ-36</strain>
    </source>
</reference>
<keyword evidence="6" id="KW-0067">ATP-binding</keyword>
<dbReference type="EC" id="2.7.6.1" evidence="1"/>
<dbReference type="PANTHER" id="PTHR10210">
    <property type="entry name" value="RIBOSE-PHOSPHATE DIPHOSPHOKINASE FAMILY MEMBER"/>
    <property type="match status" value="1"/>
</dbReference>
<dbReference type="Pfam" id="PF00156">
    <property type="entry name" value="Pribosyltran"/>
    <property type="match status" value="1"/>
</dbReference>
<dbReference type="InterPro" id="IPR005946">
    <property type="entry name" value="Rib-P_diPkinase"/>
</dbReference>
<organism evidence="11 12">
    <name type="scientific">Dorea hominis</name>
    <dbReference type="NCBI Taxonomy" id="2763040"/>
    <lineage>
        <taxon>Bacteria</taxon>
        <taxon>Bacillati</taxon>
        <taxon>Bacillota</taxon>
        <taxon>Clostridia</taxon>
        <taxon>Lachnospirales</taxon>
        <taxon>Lachnospiraceae</taxon>
        <taxon>Dorea</taxon>
    </lineage>
</organism>
<evidence type="ECO:0000256" key="7">
    <source>
        <dbReference type="ARBA" id="ARBA00049535"/>
    </source>
</evidence>
<dbReference type="Pfam" id="PF13793">
    <property type="entry name" value="Pribosyltran_N"/>
    <property type="match status" value="1"/>
</dbReference>
<comment type="catalytic activity">
    <reaction evidence="7">
        <text>D-ribose 5-phosphate + ATP = 5-phospho-alpha-D-ribose 1-diphosphate + AMP + H(+)</text>
        <dbReference type="Rhea" id="RHEA:15609"/>
        <dbReference type="ChEBI" id="CHEBI:15378"/>
        <dbReference type="ChEBI" id="CHEBI:30616"/>
        <dbReference type="ChEBI" id="CHEBI:58017"/>
        <dbReference type="ChEBI" id="CHEBI:78346"/>
        <dbReference type="ChEBI" id="CHEBI:456215"/>
        <dbReference type="EC" id="2.7.6.1"/>
    </reaction>
</comment>
<evidence type="ECO:0000256" key="3">
    <source>
        <dbReference type="ARBA" id="ARBA00022727"/>
    </source>
</evidence>
<dbReference type="InterPro" id="IPR029057">
    <property type="entry name" value="PRTase-like"/>
</dbReference>
<dbReference type="EMBL" id="JACOOY010000005">
    <property type="protein sequence ID" value="MBC5664661.1"/>
    <property type="molecule type" value="Genomic_DNA"/>
</dbReference>
<evidence type="ECO:0000256" key="2">
    <source>
        <dbReference type="ARBA" id="ARBA00022679"/>
    </source>
</evidence>
<evidence type="ECO:0000256" key="1">
    <source>
        <dbReference type="ARBA" id="ARBA00013247"/>
    </source>
</evidence>
<name>A0ABR7ETI3_9FIRM</name>